<evidence type="ECO:0000256" key="8">
    <source>
        <dbReference type="RuleBase" id="RU003942"/>
    </source>
</evidence>
<evidence type="ECO:0000256" key="1">
    <source>
        <dbReference type="ARBA" id="ARBA00004651"/>
    </source>
</evidence>
<dbReference type="EMBL" id="NTFI01000005">
    <property type="protein sequence ID" value="PHQ24359.1"/>
    <property type="molecule type" value="Genomic_DNA"/>
</dbReference>
<sequence>MKSWLFLGIAIVAEVVATSGLKASEGFTRLGPSLLVIAGYAVAFYFLSITLKEIPVGLAYAIWAGLGIVLVAFIGWLIYGQTLDAASVIGMVLIITGVAVINLFSKSVAH</sequence>
<dbReference type="GO" id="GO:1990961">
    <property type="term" value="P:xenobiotic detoxification by transmembrane export across the plasma membrane"/>
    <property type="evidence" value="ECO:0007669"/>
    <property type="project" value="UniProtKB-ARBA"/>
</dbReference>
<dbReference type="GO" id="GO:0015220">
    <property type="term" value="F:choline transmembrane transporter activity"/>
    <property type="evidence" value="ECO:0007669"/>
    <property type="project" value="TreeGrafter"/>
</dbReference>
<proteinExistence type="inferred from homology"/>
<dbReference type="Gene3D" id="1.10.3730.20">
    <property type="match status" value="1"/>
</dbReference>
<accession>A0A2G1VCU8</accession>
<dbReference type="OrthoDB" id="9808638at2"/>
<organism evidence="10 11">
    <name type="scientific">Marinobacter guineae</name>
    <dbReference type="NCBI Taxonomy" id="432303"/>
    <lineage>
        <taxon>Bacteria</taxon>
        <taxon>Pseudomonadati</taxon>
        <taxon>Pseudomonadota</taxon>
        <taxon>Gammaproteobacteria</taxon>
        <taxon>Pseudomonadales</taxon>
        <taxon>Marinobacteraceae</taxon>
        <taxon>Marinobacter</taxon>
    </lineage>
</organism>
<evidence type="ECO:0000256" key="4">
    <source>
        <dbReference type="ARBA" id="ARBA00022692"/>
    </source>
</evidence>
<dbReference type="PANTHER" id="PTHR30561">
    <property type="entry name" value="SMR FAMILY PROTON-DEPENDENT DRUG EFFLUX TRANSPORTER SUGE"/>
    <property type="match status" value="1"/>
</dbReference>
<name>A0A2G1VCU8_9GAMM</name>
<keyword evidence="6 9" id="KW-0472">Membrane</keyword>
<reference evidence="10 11" key="1">
    <citation type="submission" date="2017-09" db="EMBL/GenBank/DDBJ databases">
        <title>The draft genome sequences of Marinobacter guineae M3B.</title>
        <authorList>
            <person name="Cao J."/>
        </authorList>
    </citation>
    <scope>NUCLEOTIDE SEQUENCE [LARGE SCALE GENOMIC DNA]</scope>
    <source>
        <strain evidence="10 11">M3B</strain>
    </source>
</reference>
<dbReference type="SUPFAM" id="SSF103481">
    <property type="entry name" value="Multidrug resistance efflux transporter EmrE"/>
    <property type="match status" value="1"/>
</dbReference>
<keyword evidence="11" id="KW-1185">Reference proteome</keyword>
<feature type="transmembrane region" description="Helical" evidence="9">
    <location>
        <begin position="85"/>
        <end position="104"/>
    </location>
</feature>
<dbReference type="Proteomes" id="UP000229044">
    <property type="component" value="Unassembled WGS sequence"/>
</dbReference>
<evidence type="ECO:0000256" key="2">
    <source>
        <dbReference type="ARBA" id="ARBA00022448"/>
    </source>
</evidence>
<evidence type="ECO:0000256" key="9">
    <source>
        <dbReference type="SAM" id="Phobius"/>
    </source>
</evidence>
<feature type="transmembrane region" description="Helical" evidence="9">
    <location>
        <begin position="33"/>
        <end position="51"/>
    </location>
</feature>
<keyword evidence="4 8" id="KW-0812">Transmembrane</keyword>
<dbReference type="GO" id="GO:0005886">
    <property type="term" value="C:plasma membrane"/>
    <property type="evidence" value="ECO:0007669"/>
    <property type="project" value="UniProtKB-SubCell"/>
</dbReference>
<dbReference type="RefSeq" id="WP_099619135.1">
    <property type="nucleotide sequence ID" value="NZ_KZ319341.1"/>
</dbReference>
<dbReference type="GO" id="GO:0031460">
    <property type="term" value="P:glycine betaine transport"/>
    <property type="evidence" value="ECO:0007669"/>
    <property type="project" value="TreeGrafter"/>
</dbReference>
<dbReference type="PANTHER" id="PTHR30561:SF1">
    <property type="entry name" value="MULTIDRUG TRANSPORTER EMRE"/>
    <property type="match status" value="1"/>
</dbReference>
<evidence type="ECO:0000256" key="3">
    <source>
        <dbReference type="ARBA" id="ARBA00022475"/>
    </source>
</evidence>
<keyword evidence="5 9" id="KW-1133">Transmembrane helix</keyword>
<dbReference type="InterPro" id="IPR037185">
    <property type="entry name" value="EmrE-like"/>
</dbReference>
<comment type="caution">
    <text evidence="10">The sequence shown here is derived from an EMBL/GenBank/DDBJ whole genome shotgun (WGS) entry which is preliminary data.</text>
</comment>
<dbReference type="InterPro" id="IPR045324">
    <property type="entry name" value="Small_multidrug_res"/>
</dbReference>
<evidence type="ECO:0000313" key="10">
    <source>
        <dbReference type="EMBL" id="PHQ24359.1"/>
    </source>
</evidence>
<dbReference type="AlphaFoldDB" id="A0A2G1VCU8"/>
<protein>
    <submittedName>
        <fullName evidence="10">QacE family quaternary ammonium compound efflux SMR transporter</fullName>
    </submittedName>
</protein>
<comment type="similarity">
    <text evidence="7 8">Belongs to the drug/metabolite transporter (DMT) superfamily. Small multidrug resistance (SMR) (TC 2.A.7.1) family.</text>
</comment>
<dbReference type="Pfam" id="PF00893">
    <property type="entry name" value="Multi_Drug_Res"/>
    <property type="match status" value="1"/>
</dbReference>
<evidence type="ECO:0000313" key="11">
    <source>
        <dbReference type="Proteomes" id="UP000229044"/>
    </source>
</evidence>
<dbReference type="FunFam" id="1.10.3730.20:FF:000001">
    <property type="entry name" value="Quaternary ammonium compound resistance transporter SugE"/>
    <property type="match status" value="1"/>
</dbReference>
<evidence type="ECO:0000256" key="6">
    <source>
        <dbReference type="ARBA" id="ARBA00023136"/>
    </source>
</evidence>
<keyword evidence="3" id="KW-1003">Cell membrane</keyword>
<evidence type="ECO:0000256" key="7">
    <source>
        <dbReference type="ARBA" id="ARBA00038032"/>
    </source>
</evidence>
<feature type="transmembrane region" description="Helical" evidence="9">
    <location>
        <begin position="58"/>
        <end position="79"/>
    </location>
</feature>
<dbReference type="GO" id="GO:0015297">
    <property type="term" value="F:antiporter activity"/>
    <property type="evidence" value="ECO:0007669"/>
    <property type="project" value="TreeGrafter"/>
</dbReference>
<dbReference type="GO" id="GO:0015199">
    <property type="term" value="F:amino-acid betaine transmembrane transporter activity"/>
    <property type="evidence" value="ECO:0007669"/>
    <property type="project" value="TreeGrafter"/>
</dbReference>
<keyword evidence="2" id="KW-0813">Transport</keyword>
<gene>
    <name evidence="10" type="ORF">CLH62_15740</name>
</gene>
<evidence type="ECO:0000256" key="5">
    <source>
        <dbReference type="ARBA" id="ARBA00022989"/>
    </source>
</evidence>
<dbReference type="InterPro" id="IPR000390">
    <property type="entry name" value="Small_drug/metabolite_transptr"/>
</dbReference>
<comment type="subcellular location">
    <subcellularLocation>
        <location evidence="1 8">Cell membrane</location>
        <topology evidence="1 8">Multi-pass membrane protein</topology>
    </subcellularLocation>
</comment>